<dbReference type="Proteomes" id="UP000435059">
    <property type="component" value="Unassembled WGS sequence"/>
</dbReference>
<keyword evidence="9" id="KW-1185">Reference proteome</keyword>
<dbReference type="Gene3D" id="2.60.40.2630">
    <property type="match status" value="1"/>
</dbReference>
<organism evidence="6 7">
    <name type="scientific">Bacteroides xylanisolvens</name>
    <dbReference type="NCBI Taxonomy" id="371601"/>
    <lineage>
        <taxon>Bacteria</taxon>
        <taxon>Pseudomonadati</taxon>
        <taxon>Bacteroidota</taxon>
        <taxon>Bacteroidia</taxon>
        <taxon>Bacteroidales</taxon>
        <taxon>Bacteroidaceae</taxon>
        <taxon>Bacteroides</taxon>
    </lineage>
</organism>
<evidence type="ECO:0000313" key="6">
    <source>
        <dbReference type="EMBL" id="SFM65437.1"/>
    </source>
</evidence>
<dbReference type="CDD" id="cd13120">
    <property type="entry name" value="BF2867_like_N"/>
    <property type="match status" value="1"/>
</dbReference>
<evidence type="ECO:0000313" key="8">
    <source>
        <dbReference type="Proteomes" id="UP000284417"/>
    </source>
</evidence>
<dbReference type="Proteomes" id="UP000474077">
    <property type="component" value="Unassembled WGS sequence"/>
</dbReference>
<dbReference type="Proteomes" id="UP000487596">
    <property type="component" value="Unassembled WGS sequence"/>
</dbReference>
<evidence type="ECO:0000313" key="7">
    <source>
        <dbReference type="Proteomes" id="UP000183766"/>
    </source>
</evidence>
<dbReference type="AlphaFoldDB" id="A0A1I4SLZ7"/>
<dbReference type="Gene3D" id="2.60.40.2620">
    <property type="entry name" value="Fimbrillin-like"/>
    <property type="match status" value="1"/>
</dbReference>
<dbReference type="EMBL" id="WDEH01000010">
    <property type="protein sequence ID" value="KAB6139886.1"/>
    <property type="molecule type" value="Genomic_DNA"/>
</dbReference>
<dbReference type="EMBL" id="FOUM01000008">
    <property type="protein sequence ID" value="SFM65437.1"/>
    <property type="molecule type" value="Genomic_DNA"/>
</dbReference>
<dbReference type="EMBL" id="WDES01000077">
    <property type="protein sequence ID" value="KAB6080224.1"/>
    <property type="molecule type" value="Genomic_DNA"/>
</dbReference>
<dbReference type="Proteomes" id="UP000183766">
    <property type="component" value="Unassembled WGS sequence"/>
</dbReference>
<dbReference type="InterPro" id="IPR042278">
    <property type="entry name" value="Mfa-like_1_N"/>
</dbReference>
<evidence type="ECO:0000313" key="9">
    <source>
        <dbReference type="Proteomes" id="UP000435059"/>
    </source>
</evidence>
<evidence type="ECO:0000313" key="1">
    <source>
        <dbReference type="EMBL" id="KAB6079377.1"/>
    </source>
</evidence>
<evidence type="ECO:0000313" key="12">
    <source>
        <dbReference type="Proteomes" id="UP000487596"/>
    </source>
</evidence>
<dbReference type="InterPro" id="IPR025049">
    <property type="entry name" value="Mfa-like_1"/>
</dbReference>
<reference evidence="6 7" key="1">
    <citation type="submission" date="2016-10" db="EMBL/GenBank/DDBJ databases">
        <authorList>
            <person name="de Groot N.N."/>
        </authorList>
    </citation>
    <scope>NUCLEOTIDE SEQUENCE [LARGE SCALE GENOMIC DNA]</scope>
    <source>
        <strain evidence="6 7">NLAE-zl-C202</strain>
    </source>
</reference>
<reference evidence="5 8" key="2">
    <citation type="submission" date="2018-08" db="EMBL/GenBank/DDBJ databases">
        <title>A genome reference for cultivated species of the human gut microbiota.</title>
        <authorList>
            <person name="Zou Y."/>
            <person name="Xue W."/>
            <person name="Luo G."/>
        </authorList>
    </citation>
    <scope>NUCLEOTIDE SEQUENCE [LARGE SCALE GENOMIC DNA]</scope>
    <source>
        <strain evidence="5 8">AF39-6AC</strain>
    </source>
</reference>
<dbReference type="Proteomes" id="UP000471447">
    <property type="component" value="Unassembled WGS sequence"/>
</dbReference>
<dbReference type="CDD" id="cd13121">
    <property type="entry name" value="BF2867_like_C"/>
    <property type="match status" value="1"/>
</dbReference>
<name>A0A1I4SLZ7_9BACE</name>
<evidence type="ECO:0000313" key="11">
    <source>
        <dbReference type="Proteomes" id="UP000474077"/>
    </source>
</evidence>
<evidence type="ECO:0000313" key="4">
    <source>
        <dbReference type="EMBL" id="KAB6424185.1"/>
    </source>
</evidence>
<evidence type="ECO:0000313" key="3">
    <source>
        <dbReference type="EMBL" id="KAB6139886.1"/>
    </source>
</evidence>
<dbReference type="Pfam" id="PF13149">
    <property type="entry name" value="Mfa_like_1"/>
    <property type="match status" value="1"/>
</dbReference>
<protein>
    <submittedName>
        <fullName evidence="1">Fimbrillin family protein</fullName>
    </submittedName>
    <submittedName>
        <fullName evidence="6">Fimbrillin-like</fullName>
    </submittedName>
</protein>
<dbReference type="RefSeq" id="WP_005816138.1">
    <property type="nucleotide sequence ID" value="NZ_BAABZH010000001.1"/>
</dbReference>
<evidence type="ECO:0000313" key="5">
    <source>
        <dbReference type="EMBL" id="RHK96237.1"/>
    </source>
</evidence>
<sequence length="302" mass="33520">MKKNLFLMLGLGAMLLTSCDQDIVNEIYLPGGGGSVVVTDSTSTKQLQVFTNLEMLQPAVSTRAVDNQWELNDMIGISSTGMINNMKFTRSGGTNQFVSANKVFFTDTDTHTFNAYYPYTANPTNDLIEFQVPEAAVQSEQKVNDFLFASGAASYANPSLTLNFTHQMVRVIIKVYTSPEYGFTTNDFAGSLLTFVGYFDSGTFNIKTGKVECSDESVTTYYFGDPQSDHMEYTLYVPAQVMPDMTLQLSNGENFVFLTNDTWKAGHSYSYSLKPVRNTLEVISATISPWTVESEKTINGYE</sequence>
<dbReference type="EMBL" id="QROC01000014">
    <property type="protein sequence ID" value="RHK96237.1"/>
    <property type="molecule type" value="Genomic_DNA"/>
</dbReference>
<evidence type="ECO:0000313" key="10">
    <source>
        <dbReference type="Proteomes" id="UP000471447"/>
    </source>
</evidence>
<dbReference type="EMBL" id="WDCG01000008">
    <property type="protein sequence ID" value="KAB6424185.1"/>
    <property type="molecule type" value="Genomic_DNA"/>
</dbReference>
<dbReference type="GeneID" id="93485216"/>
<dbReference type="PROSITE" id="PS51257">
    <property type="entry name" value="PROKAR_LIPOPROTEIN"/>
    <property type="match status" value="1"/>
</dbReference>
<dbReference type="EMBL" id="WDER01000070">
    <property type="protein sequence ID" value="KAB6079377.1"/>
    <property type="molecule type" value="Genomic_DNA"/>
</dbReference>
<evidence type="ECO:0000313" key="2">
    <source>
        <dbReference type="EMBL" id="KAB6080224.1"/>
    </source>
</evidence>
<dbReference type="Proteomes" id="UP000284417">
    <property type="component" value="Unassembled WGS sequence"/>
</dbReference>
<gene>
    <name evidence="5" type="ORF">DW042_12640</name>
    <name evidence="3" type="ORF">GA424_08540</name>
    <name evidence="1" type="ORF">GA560_19900</name>
    <name evidence="2" type="ORF">GA574_26780</name>
    <name evidence="4" type="ORF">GAZ26_09315</name>
    <name evidence="6" type="ORF">SAMN05216250_10867</name>
</gene>
<accession>A0A1I4SLZ7</accession>
<reference evidence="9 10" key="3">
    <citation type="journal article" date="2019" name="Nat. Med.">
        <title>A library of human gut bacterial isolates paired with longitudinal multiomics data enables mechanistic microbiome research.</title>
        <authorList>
            <person name="Poyet M."/>
            <person name="Groussin M."/>
            <person name="Gibbons S.M."/>
            <person name="Avila-Pacheco J."/>
            <person name="Jiang X."/>
            <person name="Kearney S.M."/>
            <person name="Perrotta A.R."/>
            <person name="Berdy B."/>
            <person name="Zhao S."/>
            <person name="Lieberman T.D."/>
            <person name="Swanson P.K."/>
            <person name="Smith M."/>
            <person name="Roesemann S."/>
            <person name="Alexander J.E."/>
            <person name="Rich S.A."/>
            <person name="Livny J."/>
            <person name="Vlamakis H."/>
            <person name="Clish C."/>
            <person name="Bullock K."/>
            <person name="Deik A."/>
            <person name="Scott J."/>
            <person name="Pierce K.A."/>
            <person name="Xavier R.J."/>
            <person name="Alm E.J."/>
        </authorList>
    </citation>
    <scope>NUCLEOTIDE SEQUENCE [LARGE SCALE GENOMIC DNA]</scope>
    <source>
        <strain evidence="3 12">BIOML-A62</strain>
        <strain evidence="4 10">BIOML-A7</strain>
        <strain evidence="1 11">BIOML-A73</strain>
        <strain evidence="2 9">BIOML-A74</strain>
    </source>
</reference>
<proteinExistence type="predicted"/>